<dbReference type="AlphaFoldDB" id="A0A2S6NCC1"/>
<dbReference type="InterPro" id="IPR036724">
    <property type="entry name" value="Cobalamin-bd_sf"/>
</dbReference>
<evidence type="ECO:0000313" key="2">
    <source>
        <dbReference type="EMBL" id="PPQ32272.1"/>
    </source>
</evidence>
<reference evidence="2 3" key="1">
    <citation type="journal article" date="2018" name="Arch. Microbiol.">
        <title>New insights into the metabolic potential of the phototrophic purple bacterium Rhodopila globiformis DSM 161(T) from its draft genome sequence and evidence for a vanadium-dependent nitrogenase.</title>
        <authorList>
            <person name="Imhoff J.F."/>
            <person name="Rahn T."/>
            <person name="Kunzel S."/>
            <person name="Neulinger S.C."/>
        </authorList>
    </citation>
    <scope>NUCLEOTIDE SEQUENCE [LARGE SCALE GENOMIC DNA]</scope>
    <source>
        <strain evidence="2 3">DSM 16996</strain>
    </source>
</reference>
<dbReference type="PROSITE" id="PS51337">
    <property type="entry name" value="B12_BINDING_NTER"/>
    <property type="match status" value="1"/>
</dbReference>
<keyword evidence="3" id="KW-1185">Reference proteome</keyword>
<gene>
    <name evidence="2" type="ORF">CCR94_06390</name>
</gene>
<name>A0A2S6NCC1_9HYPH</name>
<dbReference type="Proteomes" id="UP000239089">
    <property type="component" value="Unassembled WGS sequence"/>
</dbReference>
<dbReference type="Pfam" id="PF02310">
    <property type="entry name" value="B12-binding"/>
    <property type="match status" value="1"/>
</dbReference>
<proteinExistence type="predicted"/>
<dbReference type="GO" id="GO:0046872">
    <property type="term" value="F:metal ion binding"/>
    <property type="evidence" value="ECO:0007669"/>
    <property type="project" value="InterPro"/>
</dbReference>
<evidence type="ECO:0000313" key="3">
    <source>
        <dbReference type="Proteomes" id="UP000239089"/>
    </source>
</evidence>
<dbReference type="EMBL" id="NHSJ01000041">
    <property type="protein sequence ID" value="PPQ32272.1"/>
    <property type="molecule type" value="Genomic_DNA"/>
</dbReference>
<comment type="caution">
    <text evidence="2">The sequence shown here is derived from an EMBL/GenBank/DDBJ whole genome shotgun (WGS) entry which is preliminary data.</text>
</comment>
<dbReference type="InterPro" id="IPR003759">
    <property type="entry name" value="Cbl-bd_cap"/>
</dbReference>
<protein>
    <recommendedName>
        <fullName evidence="1">B12-binding N-terminal domain-containing protein</fullName>
    </recommendedName>
</protein>
<accession>A0A2S6NCC1</accession>
<feature type="domain" description="B12-binding N-terminal" evidence="1">
    <location>
        <begin position="46"/>
        <end position="140"/>
    </location>
</feature>
<dbReference type="Gene3D" id="3.40.50.280">
    <property type="entry name" value="Cobalamin-binding domain"/>
    <property type="match status" value="1"/>
</dbReference>
<evidence type="ECO:0000259" key="1">
    <source>
        <dbReference type="PROSITE" id="PS51337"/>
    </source>
</evidence>
<dbReference type="GO" id="GO:0031419">
    <property type="term" value="F:cobalamin binding"/>
    <property type="evidence" value="ECO:0007669"/>
    <property type="project" value="InterPro"/>
</dbReference>
<dbReference type="Pfam" id="PF02607">
    <property type="entry name" value="B12-binding_2"/>
    <property type="match status" value="1"/>
</dbReference>
<dbReference type="SUPFAM" id="SSF52242">
    <property type="entry name" value="Cobalamin (vitamin B12)-binding domain"/>
    <property type="match status" value="1"/>
</dbReference>
<sequence>MYLSGAFPRRFARDGSIAEKTATRRADRAKAELDALRIDRRLLRPEKDGGLSAAEVARLARLLVVGGSDVFRDEVETRLAAGAAPLSVMNEILAPIARELGRLWDRDDCDLIDVQRACGALQRLMSRIKPQAAARGPLKPPSILMRVAPGERHTLGAEVAEAAFRDLGWRVSRGEARGIGAQLAREWHDFVGFSLGCDRHVESLSHAIAEARAASRNPRLLVVVGGAIFAEHPDIARNIEADFCVCAATIPVKRPNALVTGSAMSHAFHTRG</sequence>
<organism evidence="2 3">
    <name type="scientific">Rhodoblastus sphagnicola</name>
    <dbReference type="NCBI Taxonomy" id="333368"/>
    <lineage>
        <taxon>Bacteria</taxon>
        <taxon>Pseudomonadati</taxon>
        <taxon>Pseudomonadota</taxon>
        <taxon>Alphaproteobacteria</taxon>
        <taxon>Hyphomicrobiales</taxon>
        <taxon>Rhodoblastaceae</taxon>
        <taxon>Rhodoblastus</taxon>
    </lineage>
</organism>
<dbReference type="InterPro" id="IPR006158">
    <property type="entry name" value="Cobalamin-bd"/>
</dbReference>